<organism evidence="2 3">
    <name type="scientific">Candidatus Cryosericum odellii</name>
    <dbReference type="NCBI Taxonomy" id="2290917"/>
    <lineage>
        <taxon>Bacteria</taxon>
        <taxon>Pseudomonadati</taxon>
        <taxon>Caldisericota/Cryosericota group</taxon>
        <taxon>Candidatus Cryosericota</taxon>
        <taxon>Candidatus Cryosericia</taxon>
        <taxon>Candidatus Cryosericales</taxon>
        <taxon>Candidatus Cryosericaceae</taxon>
        <taxon>Candidatus Cryosericum</taxon>
    </lineage>
</organism>
<dbReference type="PANTHER" id="PTHR43245">
    <property type="entry name" value="BIFUNCTIONAL POLYMYXIN RESISTANCE PROTEIN ARNA"/>
    <property type="match status" value="1"/>
</dbReference>
<reference evidence="2 3" key="1">
    <citation type="submission" date="2018-09" db="EMBL/GenBank/DDBJ databases">
        <title>Discovery and Ecogenomic Context for Candidatus Cryosericales, a Global Caldiserica Order Active in Thawing Permafrost.</title>
        <authorList>
            <person name="Martinez M.A."/>
            <person name="Woodcroft B.J."/>
            <person name="Ignacio Espinoza J.C."/>
            <person name="Zayed A."/>
            <person name="Singleton C.M."/>
            <person name="Boyd J."/>
            <person name="Li Y.-F."/>
            <person name="Purvine S."/>
            <person name="Maughan H."/>
            <person name="Hodgkins S.B."/>
            <person name="Anderson D."/>
            <person name="Sederholm M."/>
            <person name="Temperton B."/>
            <person name="Saleska S.R."/>
            <person name="Tyson G.W."/>
            <person name="Rich V.I."/>
        </authorList>
    </citation>
    <scope>NUCLEOTIDE SEQUENCE [LARGE SCALE GENOMIC DNA]</scope>
    <source>
        <strain evidence="2 3">SMC5</strain>
    </source>
</reference>
<evidence type="ECO:0000313" key="2">
    <source>
        <dbReference type="EMBL" id="RIE10065.1"/>
    </source>
</evidence>
<dbReference type="RefSeq" id="WP_119087764.1">
    <property type="nucleotide sequence ID" value="NZ_QXIU01000154.1"/>
</dbReference>
<proteinExistence type="predicted"/>
<name>A0A398D539_9BACT</name>
<dbReference type="Gene3D" id="3.40.50.720">
    <property type="entry name" value="NAD(P)-binding Rossmann-like Domain"/>
    <property type="match status" value="1"/>
</dbReference>
<accession>A0A398D539</accession>
<dbReference type="InterPro" id="IPR036291">
    <property type="entry name" value="NAD(P)-bd_dom_sf"/>
</dbReference>
<evidence type="ECO:0000259" key="1">
    <source>
        <dbReference type="Pfam" id="PF01370"/>
    </source>
</evidence>
<evidence type="ECO:0000313" key="3">
    <source>
        <dbReference type="Proteomes" id="UP000266489"/>
    </source>
</evidence>
<dbReference type="Proteomes" id="UP000266489">
    <property type="component" value="Unassembled WGS sequence"/>
</dbReference>
<dbReference type="InterPro" id="IPR050177">
    <property type="entry name" value="Lipid_A_modif_metabolic_enz"/>
</dbReference>
<gene>
    <name evidence="2" type="ORF">SMC5_06440</name>
</gene>
<dbReference type="OrthoDB" id="4373834at2"/>
<comment type="caution">
    <text evidence="2">The sequence shown here is derived from an EMBL/GenBank/DDBJ whole genome shotgun (WGS) entry which is preliminary data.</text>
</comment>
<protein>
    <submittedName>
        <fullName evidence="2">NAD(P)-dependent oxidoreductase</fullName>
    </submittedName>
</protein>
<dbReference type="SUPFAM" id="SSF51735">
    <property type="entry name" value="NAD(P)-binding Rossmann-fold domains"/>
    <property type="match status" value="1"/>
</dbReference>
<dbReference type="InterPro" id="IPR001509">
    <property type="entry name" value="Epimerase_deHydtase"/>
</dbReference>
<dbReference type="EMBL" id="QXIU01000154">
    <property type="protein sequence ID" value="RIE10065.1"/>
    <property type="molecule type" value="Genomic_DNA"/>
</dbReference>
<dbReference type="Pfam" id="PF01370">
    <property type="entry name" value="Epimerase"/>
    <property type="match status" value="1"/>
</dbReference>
<feature type="domain" description="NAD-dependent epimerase/dehydratase" evidence="1">
    <location>
        <begin position="3"/>
        <end position="167"/>
    </location>
</feature>
<dbReference type="AlphaFoldDB" id="A0A398D539"/>
<sequence>MKVLVTGAFGNVGTYAADELLSRGATVRCLDIPSSLSKRKARPYAGKVEIIWGDIRNTEAVARAVQGVDAIVHLAFIIPPKSEQCPAWAETINVGGTWNLLQAALASKSRPRIVFSSSIALYGRTQHLAPPRKADELLHPYEDYAYHKMTCEHMLHASGLPWVILRFGAVPPIEFGELDPLMFEVRMDDRMEYLAPMDAGAAVAAAAMLPGLEGKTLMVAGGPSCQVTGRQFMQRSFDALGIGMLPESAFSQTPFHCDFMDTEESERLLHYQHYSFDETLALQRRTLGWKKLFVPIARPFIRRKLLAMSPYYKRHSGQEAPKASSRPVRVIPSIVDRSNGARSRIKA</sequence>